<accession>A0ABY2VY45</accession>
<sequence>MVKTRCSVSVKSVDSAAVLFIAKVDKVLNCLYSDASLSVSQLEKKVALSERQLHRKLTSVAAVRPNEYIRQYRLFQSLPMLRQVSSIFPVSHEVGFNSPAYFSACFKKQFSMTPK</sequence>
<dbReference type="PROSITE" id="PS01124">
    <property type="entry name" value="HTH_ARAC_FAMILY_2"/>
    <property type="match status" value="1"/>
</dbReference>
<dbReference type="PANTHER" id="PTHR43280:SF28">
    <property type="entry name" value="HTH-TYPE TRANSCRIPTIONAL ACTIVATOR RHAS"/>
    <property type="match status" value="1"/>
</dbReference>
<dbReference type="Pfam" id="PF12833">
    <property type="entry name" value="HTH_18"/>
    <property type="match status" value="1"/>
</dbReference>
<dbReference type="PANTHER" id="PTHR43280">
    <property type="entry name" value="ARAC-FAMILY TRANSCRIPTIONAL REGULATOR"/>
    <property type="match status" value="1"/>
</dbReference>
<comment type="caution">
    <text evidence="5">The sequence shown here is derived from an EMBL/GenBank/DDBJ whole genome shotgun (WGS) entry which is preliminary data.</text>
</comment>
<keyword evidence="2" id="KW-0238">DNA-binding</keyword>
<organism evidence="5 6">
    <name type="scientific">Pseudoalteromonas aurantia</name>
    <dbReference type="NCBI Taxonomy" id="43654"/>
    <lineage>
        <taxon>Bacteria</taxon>
        <taxon>Pseudomonadati</taxon>
        <taxon>Pseudomonadota</taxon>
        <taxon>Gammaproteobacteria</taxon>
        <taxon>Alteromonadales</taxon>
        <taxon>Pseudoalteromonadaceae</taxon>
        <taxon>Pseudoalteromonas</taxon>
    </lineage>
</organism>
<evidence type="ECO:0000313" key="5">
    <source>
        <dbReference type="EMBL" id="TMO74771.1"/>
    </source>
</evidence>
<dbReference type="InterPro" id="IPR009057">
    <property type="entry name" value="Homeodomain-like_sf"/>
</dbReference>
<dbReference type="Gene3D" id="1.10.10.60">
    <property type="entry name" value="Homeodomain-like"/>
    <property type="match status" value="1"/>
</dbReference>
<evidence type="ECO:0000259" key="4">
    <source>
        <dbReference type="PROSITE" id="PS01124"/>
    </source>
</evidence>
<dbReference type="InterPro" id="IPR018060">
    <property type="entry name" value="HTH_AraC"/>
</dbReference>
<keyword evidence="3" id="KW-0804">Transcription</keyword>
<keyword evidence="1" id="KW-0805">Transcription regulation</keyword>
<evidence type="ECO:0000256" key="3">
    <source>
        <dbReference type="ARBA" id="ARBA00023163"/>
    </source>
</evidence>
<evidence type="ECO:0000313" key="6">
    <source>
        <dbReference type="Proteomes" id="UP000307164"/>
    </source>
</evidence>
<feature type="domain" description="HTH araC/xylS-type" evidence="4">
    <location>
        <begin position="22"/>
        <end position="115"/>
    </location>
</feature>
<protein>
    <recommendedName>
        <fullName evidence="4">HTH araC/xylS-type domain-containing protein</fullName>
    </recommendedName>
</protein>
<evidence type="ECO:0000256" key="1">
    <source>
        <dbReference type="ARBA" id="ARBA00023015"/>
    </source>
</evidence>
<proteinExistence type="predicted"/>
<keyword evidence="6" id="KW-1185">Reference proteome</keyword>
<gene>
    <name evidence="5" type="ORF">CWC20_09605</name>
</gene>
<dbReference type="EMBL" id="PNBW01000046">
    <property type="protein sequence ID" value="TMO74771.1"/>
    <property type="molecule type" value="Genomic_DNA"/>
</dbReference>
<dbReference type="SUPFAM" id="SSF46689">
    <property type="entry name" value="Homeodomain-like"/>
    <property type="match status" value="1"/>
</dbReference>
<dbReference type="PRINTS" id="PR00032">
    <property type="entry name" value="HTHARAC"/>
</dbReference>
<reference evidence="5 6" key="1">
    <citation type="submission" date="2018-01" db="EMBL/GenBank/DDBJ databases">
        <authorList>
            <person name="Paulsen S."/>
            <person name="Gram L.K."/>
        </authorList>
    </citation>
    <scope>NUCLEOTIDE SEQUENCE [LARGE SCALE GENOMIC DNA]</scope>
    <source>
        <strain evidence="5 6">S3895</strain>
    </source>
</reference>
<dbReference type="Proteomes" id="UP000307164">
    <property type="component" value="Unassembled WGS sequence"/>
</dbReference>
<name>A0ABY2VY45_9GAMM</name>
<reference evidence="6" key="2">
    <citation type="submission" date="2019-06" db="EMBL/GenBank/DDBJ databases">
        <title>Co-occurence of chitin degradation, pigmentation and bioactivity in marine Pseudoalteromonas.</title>
        <authorList>
            <person name="Sonnenschein E.C."/>
            <person name="Bech P.K."/>
        </authorList>
    </citation>
    <scope>NUCLEOTIDE SEQUENCE [LARGE SCALE GENOMIC DNA]</scope>
    <source>
        <strain evidence="6">S3895</strain>
    </source>
</reference>
<evidence type="ECO:0000256" key="2">
    <source>
        <dbReference type="ARBA" id="ARBA00023125"/>
    </source>
</evidence>
<dbReference type="SMART" id="SM00342">
    <property type="entry name" value="HTH_ARAC"/>
    <property type="match status" value="1"/>
</dbReference>
<dbReference type="InterPro" id="IPR020449">
    <property type="entry name" value="Tscrpt_reg_AraC-type_HTH"/>
</dbReference>